<accession>A0AAE0HPJ6</accession>
<name>A0AAE0HPJ6_9PEZI</name>
<feature type="compositionally biased region" description="Low complexity" evidence="1">
    <location>
        <begin position="380"/>
        <end position="406"/>
    </location>
</feature>
<evidence type="ECO:0000313" key="4">
    <source>
        <dbReference type="Proteomes" id="UP001278766"/>
    </source>
</evidence>
<gene>
    <name evidence="3" type="ORF">B0H64DRAFT_455416</name>
</gene>
<reference evidence="3" key="2">
    <citation type="submission" date="2023-06" db="EMBL/GenBank/DDBJ databases">
        <authorList>
            <consortium name="Lawrence Berkeley National Laboratory"/>
            <person name="Haridas S."/>
            <person name="Hensen N."/>
            <person name="Bonometti L."/>
            <person name="Westerberg I."/>
            <person name="Brannstrom I.O."/>
            <person name="Guillou S."/>
            <person name="Cros-Aarteil S."/>
            <person name="Calhoun S."/>
            <person name="Kuo A."/>
            <person name="Mondo S."/>
            <person name="Pangilinan J."/>
            <person name="Riley R."/>
            <person name="Labutti K."/>
            <person name="Andreopoulos B."/>
            <person name="Lipzen A."/>
            <person name="Chen C."/>
            <person name="Yanf M."/>
            <person name="Daum C."/>
            <person name="Ng V."/>
            <person name="Clum A."/>
            <person name="Steindorff A."/>
            <person name="Ohm R."/>
            <person name="Martin F."/>
            <person name="Silar P."/>
            <person name="Natvig D."/>
            <person name="Lalanne C."/>
            <person name="Gautier V."/>
            <person name="Ament-Velasquez S.L."/>
            <person name="Kruys A."/>
            <person name="Hutchinson M.I."/>
            <person name="Powell A.J."/>
            <person name="Barry K."/>
            <person name="Miller A.N."/>
            <person name="Grigoriev I.V."/>
            <person name="Debuchy R."/>
            <person name="Gladieux P."/>
            <person name="Thoren M.H."/>
            <person name="Johannesson H."/>
        </authorList>
    </citation>
    <scope>NUCLEOTIDE SEQUENCE</scope>
    <source>
        <strain evidence="3">CBS 168.71</strain>
    </source>
</reference>
<dbReference type="EMBL" id="JAUEPN010000002">
    <property type="protein sequence ID" value="KAK3299466.1"/>
    <property type="molecule type" value="Genomic_DNA"/>
</dbReference>
<sequence length="621" mass="65017">MPLRAILWLVVFTVLTEAVVIRSTSRCAPNEYWCQDRCGSDDYGNTCCETPDGQHNLCGADTICSPTTLTTGGETFTLTPPSSVSTTTTTSSPVATTWTRSDGETVISSSGVVIIGTSRPITLPTVSSPTTLTTGGETFTLTPPQSVTTTPPSTTTTSSTDIGPITTFSEWPSGAVITPVTTEVDEPEETDGGAVVPCDLWFFFVCISTPEINIGGWFWRLPPGVYPPGPPPPGVINLPTGINIQGSLPPWPRITVGPDHKPTYSSRPDECETESATLCATTSSVGASTTNVASTCTNIVGCAVTDSDTTRTTTSSCSTATVTDFFVSCTTTAPGSSSCTTTSSLVESGCSVTGTVSTTFGSGSCVLRTTRTTTIEELDPPTSTTSSIASTTSSSTTSSTSSSTPASITATATTFSTFDSTDFPTLSTAWTTPEGSTCASTTTYTSCIFPGGGNSACAVSTTCASWAATSTSTTSTGPTETPLAINTKGCYYASELFPNEDPPDIDEDFQQQYIPWACATDDTAAVDVVLGPDSEPMTFDTRTNGVPYWYSVSWIEDCETSVSEQYAYVPIPGGEDTCYSLMRGNFENCEKDGGYVGGYVDAGCLRYVFEPCDPDEKSCHR</sequence>
<keyword evidence="2" id="KW-0732">Signal</keyword>
<dbReference type="Proteomes" id="UP001278766">
    <property type="component" value="Unassembled WGS sequence"/>
</dbReference>
<dbReference type="AlphaFoldDB" id="A0AAE0HPJ6"/>
<evidence type="ECO:0000256" key="2">
    <source>
        <dbReference type="SAM" id="SignalP"/>
    </source>
</evidence>
<dbReference type="RefSeq" id="XP_062662980.1">
    <property type="nucleotide sequence ID" value="XM_062807303.1"/>
</dbReference>
<comment type="caution">
    <text evidence="3">The sequence shown here is derived from an EMBL/GenBank/DDBJ whole genome shotgun (WGS) entry which is preliminary data.</text>
</comment>
<feature type="signal peptide" evidence="2">
    <location>
        <begin position="1"/>
        <end position="18"/>
    </location>
</feature>
<evidence type="ECO:0000256" key="1">
    <source>
        <dbReference type="SAM" id="MobiDB-lite"/>
    </source>
</evidence>
<feature type="chain" id="PRO_5041900275" evidence="2">
    <location>
        <begin position="19"/>
        <end position="621"/>
    </location>
</feature>
<feature type="region of interest" description="Disordered" evidence="1">
    <location>
        <begin position="125"/>
        <end position="166"/>
    </location>
</feature>
<evidence type="ECO:0000313" key="3">
    <source>
        <dbReference type="EMBL" id="KAK3299466.1"/>
    </source>
</evidence>
<feature type="region of interest" description="Disordered" evidence="1">
    <location>
        <begin position="77"/>
        <end position="96"/>
    </location>
</feature>
<dbReference type="GeneID" id="87844251"/>
<organism evidence="3 4">
    <name type="scientific">Chaetomium fimeti</name>
    <dbReference type="NCBI Taxonomy" id="1854472"/>
    <lineage>
        <taxon>Eukaryota</taxon>
        <taxon>Fungi</taxon>
        <taxon>Dikarya</taxon>
        <taxon>Ascomycota</taxon>
        <taxon>Pezizomycotina</taxon>
        <taxon>Sordariomycetes</taxon>
        <taxon>Sordariomycetidae</taxon>
        <taxon>Sordariales</taxon>
        <taxon>Chaetomiaceae</taxon>
        <taxon>Chaetomium</taxon>
    </lineage>
</organism>
<keyword evidence="4" id="KW-1185">Reference proteome</keyword>
<protein>
    <submittedName>
        <fullName evidence="3">Uncharacterized protein</fullName>
    </submittedName>
</protein>
<reference evidence="3" key="1">
    <citation type="journal article" date="2023" name="Mol. Phylogenet. Evol.">
        <title>Genome-scale phylogeny and comparative genomics of the fungal order Sordariales.</title>
        <authorList>
            <person name="Hensen N."/>
            <person name="Bonometti L."/>
            <person name="Westerberg I."/>
            <person name="Brannstrom I.O."/>
            <person name="Guillou S."/>
            <person name="Cros-Aarteil S."/>
            <person name="Calhoun S."/>
            <person name="Haridas S."/>
            <person name="Kuo A."/>
            <person name="Mondo S."/>
            <person name="Pangilinan J."/>
            <person name="Riley R."/>
            <person name="LaButti K."/>
            <person name="Andreopoulos B."/>
            <person name="Lipzen A."/>
            <person name="Chen C."/>
            <person name="Yan M."/>
            <person name="Daum C."/>
            <person name="Ng V."/>
            <person name="Clum A."/>
            <person name="Steindorff A."/>
            <person name="Ohm R.A."/>
            <person name="Martin F."/>
            <person name="Silar P."/>
            <person name="Natvig D.O."/>
            <person name="Lalanne C."/>
            <person name="Gautier V."/>
            <person name="Ament-Velasquez S.L."/>
            <person name="Kruys A."/>
            <person name="Hutchinson M.I."/>
            <person name="Powell A.J."/>
            <person name="Barry K."/>
            <person name="Miller A.N."/>
            <person name="Grigoriev I.V."/>
            <person name="Debuchy R."/>
            <person name="Gladieux P."/>
            <person name="Hiltunen Thoren M."/>
            <person name="Johannesson H."/>
        </authorList>
    </citation>
    <scope>NUCLEOTIDE SEQUENCE</scope>
    <source>
        <strain evidence="3">CBS 168.71</strain>
    </source>
</reference>
<feature type="region of interest" description="Disordered" evidence="1">
    <location>
        <begin position="371"/>
        <end position="406"/>
    </location>
</feature>
<proteinExistence type="predicted"/>